<evidence type="ECO:0000256" key="1">
    <source>
        <dbReference type="SAM" id="Phobius"/>
    </source>
</evidence>
<gene>
    <name evidence="2" type="ORF">FHR24_002765</name>
</gene>
<dbReference type="EMBL" id="JAASQL010000005">
    <property type="protein sequence ID" value="NIJ46281.1"/>
    <property type="molecule type" value="Genomic_DNA"/>
</dbReference>
<sequence>MKIKITYLILFLYMLAVFKPFFPVFNYIANYTYYKTVLCENKDIPEMACNGKCQLMKEMAETQQKEESEPIIPRLDLSEIPITILQKTYCFETYLFKTEIANNYTNVKIAINSICSDVLCPPPDSVL</sequence>
<keyword evidence="1" id="KW-0472">Membrane</keyword>
<comment type="caution">
    <text evidence="2">The sequence shown here is derived from an EMBL/GenBank/DDBJ whole genome shotgun (WGS) entry which is preliminary data.</text>
</comment>
<dbReference type="Proteomes" id="UP000745859">
    <property type="component" value="Unassembled WGS sequence"/>
</dbReference>
<keyword evidence="1" id="KW-0812">Transmembrane</keyword>
<evidence type="ECO:0000313" key="3">
    <source>
        <dbReference type="Proteomes" id="UP000745859"/>
    </source>
</evidence>
<evidence type="ECO:0000313" key="2">
    <source>
        <dbReference type="EMBL" id="NIJ46281.1"/>
    </source>
</evidence>
<accession>A0ABX0UFG4</accession>
<protein>
    <submittedName>
        <fullName evidence="2">Uncharacterized protein</fullName>
    </submittedName>
</protein>
<reference evidence="2 3" key="1">
    <citation type="submission" date="2020-03" db="EMBL/GenBank/DDBJ databases">
        <title>Genomic Encyclopedia of Type Strains, Phase IV (KMG-IV): sequencing the most valuable type-strain genomes for metagenomic binning, comparative biology and taxonomic classification.</title>
        <authorList>
            <person name="Goeker M."/>
        </authorList>
    </citation>
    <scope>NUCLEOTIDE SEQUENCE [LARGE SCALE GENOMIC DNA]</scope>
    <source>
        <strain evidence="2 3">DSM 101599</strain>
    </source>
</reference>
<keyword evidence="1" id="KW-1133">Transmembrane helix</keyword>
<dbReference type="RefSeq" id="WP_167190076.1">
    <property type="nucleotide sequence ID" value="NZ_JAASQL010000005.1"/>
</dbReference>
<keyword evidence="3" id="KW-1185">Reference proteome</keyword>
<proteinExistence type="predicted"/>
<feature type="transmembrane region" description="Helical" evidence="1">
    <location>
        <begin position="7"/>
        <end position="29"/>
    </location>
</feature>
<name>A0ABX0UFG4_9FLAO</name>
<organism evidence="2 3">
    <name type="scientific">Wenyingzhuangia heitensis</name>
    <dbReference type="NCBI Taxonomy" id="1487859"/>
    <lineage>
        <taxon>Bacteria</taxon>
        <taxon>Pseudomonadati</taxon>
        <taxon>Bacteroidota</taxon>
        <taxon>Flavobacteriia</taxon>
        <taxon>Flavobacteriales</taxon>
        <taxon>Flavobacteriaceae</taxon>
        <taxon>Wenyingzhuangia</taxon>
    </lineage>
</organism>